<evidence type="ECO:0000256" key="4">
    <source>
        <dbReference type="ARBA" id="ARBA00022576"/>
    </source>
</evidence>
<name>A0A1E3NHM0_9ASCO</name>
<dbReference type="GO" id="GO:0005829">
    <property type="term" value="C:cytosol"/>
    <property type="evidence" value="ECO:0007669"/>
    <property type="project" value="EnsemblFungi"/>
</dbReference>
<dbReference type="FunFam" id="3.40.640.10:FF:000066">
    <property type="entry name" value="Aspartate aminotransferase"/>
    <property type="match status" value="1"/>
</dbReference>
<dbReference type="InterPro" id="IPR004839">
    <property type="entry name" value="Aminotransferase_I/II_large"/>
</dbReference>
<feature type="domain" description="Aminotransferase class I/classII large" evidence="8">
    <location>
        <begin position="32"/>
        <end position="415"/>
    </location>
</feature>
<dbReference type="InterPro" id="IPR015424">
    <property type="entry name" value="PyrdxlP-dep_Trfase"/>
</dbReference>
<keyword evidence="10" id="KW-1185">Reference proteome</keyword>
<protein>
    <recommendedName>
        <fullName evidence="7">Aspartate aminotransferase</fullName>
        <ecNumber evidence="7">2.6.1.1</ecNumber>
    </recommendedName>
</protein>
<comment type="similarity">
    <text evidence="2">Belongs to the class-I pyridoxal-phosphate-dependent aminotransferase family.</text>
</comment>
<dbReference type="PROSITE" id="PS00105">
    <property type="entry name" value="AA_TRANSFER_CLASS_1"/>
    <property type="match status" value="1"/>
</dbReference>
<dbReference type="SUPFAM" id="SSF53383">
    <property type="entry name" value="PLP-dependent transferases"/>
    <property type="match status" value="1"/>
</dbReference>
<dbReference type="PANTHER" id="PTHR11879">
    <property type="entry name" value="ASPARTATE AMINOTRANSFERASE"/>
    <property type="match status" value="1"/>
</dbReference>
<keyword evidence="5 7" id="KW-0808">Transferase</keyword>
<dbReference type="AlphaFoldDB" id="A0A1E3NHM0"/>
<accession>A0A1E3NHM0</accession>
<dbReference type="InterPro" id="IPR004838">
    <property type="entry name" value="NHTrfase_class1_PyrdxlP-BS"/>
</dbReference>
<dbReference type="GO" id="GO:0005777">
    <property type="term" value="C:peroxisome"/>
    <property type="evidence" value="ECO:0007669"/>
    <property type="project" value="EnsemblFungi"/>
</dbReference>
<dbReference type="FunFam" id="3.90.1150.10:FF:000001">
    <property type="entry name" value="Aspartate aminotransferase"/>
    <property type="match status" value="1"/>
</dbReference>
<dbReference type="Pfam" id="PF00155">
    <property type="entry name" value="Aminotran_1_2"/>
    <property type="match status" value="1"/>
</dbReference>
<dbReference type="GO" id="GO:0030170">
    <property type="term" value="F:pyridoxal phosphate binding"/>
    <property type="evidence" value="ECO:0007669"/>
    <property type="project" value="InterPro"/>
</dbReference>
<dbReference type="Gene3D" id="3.90.1150.10">
    <property type="entry name" value="Aspartate Aminotransferase, domain 1"/>
    <property type="match status" value="1"/>
</dbReference>
<organism evidence="9 10">
    <name type="scientific">Pichia membranifaciens NRRL Y-2026</name>
    <dbReference type="NCBI Taxonomy" id="763406"/>
    <lineage>
        <taxon>Eukaryota</taxon>
        <taxon>Fungi</taxon>
        <taxon>Dikarya</taxon>
        <taxon>Ascomycota</taxon>
        <taxon>Saccharomycotina</taxon>
        <taxon>Pichiomycetes</taxon>
        <taxon>Pichiales</taxon>
        <taxon>Pichiaceae</taxon>
        <taxon>Pichia</taxon>
    </lineage>
</organism>
<evidence type="ECO:0000313" key="10">
    <source>
        <dbReference type="Proteomes" id="UP000094455"/>
    </source>
</evidence>
<evidence type="ECO:0000256" key="7">
    <source>
        <dbReference type="RuleBase" id="RU000480"/>
    </source>
</evidence>
<dbReference type="PRINTS" id="PR00799">
    <property type="entry name" value="TRANSAMINASE"/>
</dbReference>
<comment type="catalytic activity">
    <reaction evidence="7">
        <text>L-aspartate + 2-oxoglutarate = oxaloacetate + L-glutamate</text>
        <dbReference type="Rhea" id="RHEA:21824"/>
        <dbReference type="ChEBI" id="CHEBI:16452"/>
        <dbReference type="ChEBI" id="CHEBI:16810"/>
        <dbReference type="ChEBI" id="CHEBI:29985"/>
        <dbReference type="ChEBI" id="CHEBI:29991"/>
        <dbReference type="EC" id="2.6.1.1"/>
    </reaction>
</comment>
<gene>
    <name evidence="9" type="ORF">PICMEDRAFT_73148</name>
</gene>
<comment type="subunit">
    <text evidence="3 7">Homodimer.</text>
</comment>
<dbReference type="GO" id="GO:0006532">
    <property type="term" value="P:aspartate biosynthetic process"/>
    <property type="evidence" value="ECO:0007669"/>
    <property type="project" value="EnsemblFungi"/>
</dbReference>
<keyword evidence="6" id="KW-0663">Pyridoxal phosphate</keyword>
<evidence type="ECO:0000256" key="3">
    <source>
        <dbReference type="ARBA" id="ARBA00011738"/>
    </source>
</evidence>
<reference evidence="9 10" key="1">
    <citation type="journal article" date="2016" name="Proc. Natl. Acad. Sci. U.S.A.">
        <title>Comparative genomics of biotechnologically important yeasts.</title>
        <authorList>
            <person name="Riley R."/>
            <person name="Haridas S."/>
            <person name="Wolfe K.H."/>
            <person name="Lopes M.R."/>
            <person name="Hittinger C.T."/>
            <person name="Goeker M."/>
            <person name="Salamov A.A."/>
            <person name="Wisecaver J.H."/>
            <person name="Long T.M."/>
            <person name="Calvey C.H."/>
            <person name="Aerts A.L."/>
            <person name="Barry K.W."/>
            <person name="Choi C."/>
            <person name="Clum A."/>
            <person name="Coughlan A.Y."/>
            <person name="Deshpande S."/>
            <person name="Douglass A.P."/>
            <person name="Hanson S.J."/>
            <person name="Klenk H.-P."/>
            <person name="LaButti K.M."/>
            <person name="Lapidus A."/>
            <person name="Lindquist E.A."/>
            <person name="Lipzen A.M."/>
            <person name="Meier-Kolthoff J.P."/>
            <person name="Ohm R.A."/>
            <person name="Otillar R.P."/>
            <person name="Pangilinan J.L."/>
            <person name="Peng Y."/>
            <person name="Rokas A."/>
            <person name="Rosa C.A."/>
            <person name="Scheuner C."/>
            <person name="Sibirny A.A."/>
            <person name="Slot J.C."/>
            <person name="Stielow J.B."/>
            <person name="Sun H."/>
            <person name="Kurtzman C.P."/>
            <person name="Blackwell M."/>
            <person name="Grigoriev I.V."/>
            <person name="Jeffries T.W."/>
        </authorList>
    </citation>
    <scope>NUCLEOTIDE SEQUENCE [LARGE SCALE GENOMIC DNA]</scope>
    <source>
        <strain evidence="9 10">NRRL Y-2026</strain>
    </source>
</reference>
<dbReference type="EMBL" id="KV454004">
    <property type="protein sequence ID" value="ODQ45632.1"/>
    <property type="molecule type" value="Genomic_DNA"/>
</dbReference>
<dbReference type="STRING" id="763406.A0A1E3NHM0"/>
<dbReference type="GO" id="GO:0004069">
    <property type="term" value="F:L-aspartate:2-oxoglutarate aminotransferase activity"/>
    <property type="evidence" value="ECO:0007669"/>
    <property type="project" value="UniProtKB-EC"/>
</dbReference>
<dbReference type="InterPro" id="IPR015421">
    <property type="entry name" value="PyrdxlP-dep_Trfase_major"/>
</dbReference>
<dbReference type="Gene3D" id="3.40.640.10">
    <property type="entry name" value="Type I PLP-dependent aspartate aminotransferase-like (Major domain)"/>
    <property type="match status" value="1"/>
</dbReference>
<evidence type="ECO:0000259" key="8">
    <source>
        <dbReference type="Pfam" id="PF00155"/>
    </source>
</evidence>
<dbReference type="GO" id="GO:0032938">
    <property type="term" value="P:negative regulation of translation in response to oxidative stress"/>
    <property type="evidence" value="ECO:0007669"/>
    <property type="project" value="EnsemblFungi"/>
</dbReference>
<sequence>MTRGFYSSTIAQLPPDPMFGLKARYQKDPRDKKVDLGIGAYRDDSGKPWILPSVRLAENLVQNATDYNHEYLPIGGLPAFTAAAAKVILGKDSPAIAEHRVVSTQSLSGTGALHLAGEFLRDHYKSAGETAGETAPPLVYCSNPTWGNHFQVFGIVGVPTAKYPYWDDASKSLDLEGFLKSIREAPAGSVFLLHATAHNPTGMDPTPEQWKKILKAISDHGHLPLFDSAYQGFSSGSLEKDAWAVREGVHNKEYSFPGVLICQSFAKNVGMYGERVGAVHLVLPEHDATLNSAITSQLAKIVRSEISNPPGYGAKVVSKILTTPELYKQWEQDLITMSSRISSMREQLVQELERLNTPGSWRHITRQQGMFSFTGLTPPQVAQLEKDYGIYLLPSGRASIAGLNPSNVNLVAQAIDKVVRN</sequence>
<dbReference type="RefSeq" id="XP_019016745.1">
    <property type="nucleotide sequence ID" value="XM_019164398.1"/>
</dbReference>
<comment type="cofactor">
    <cofactor evidence="1">
        <name>pyridoxal 5'-phosphate</name>
        <dbReference type="ChEBI" id="CHEBI:597326"/>
    </cofactor>
</comment>
<evidence type="ECO:0000256" key="1">
    <source>
        <dbReference type="ARBA" id="ARBA00001933"/>
    </source>
</evidence>
<keyword evidence="4 7" id="KW-0032">Aminotransferase</keyword>
<dbReference type="EC" id="2.6.1.1" evidence="7"/>
<dbReference type="InterPro" id="IPR015422">
    <property type="entry name" value="PyrdxlP-dep_Trfase_small"/>
</dbReference>
<dbReference type="GeneID" id="30181085"/>
<dbReference type="InterPro" id="IPR000796">
    <property type="entry name" value="Asp_trans"/>
</dbReference>
<evidence type="ECO:0000256" key="6">
    <source>
        <dbReference type="ARBA" id="ARBA00022898"/>
    </source>
</evidence>
<dbReference type="OrthoDB" id="6752799at2759"/>
<dbReference type="GO" id="GO:0043023">
    <property type="term" value="F:ribosomal large subunit binding"/>
    <property type="evidence" value="ECO:0007669"/>
    <property type="project" value="EnsemblFungi"/>
</dbReference>
<dbReference type="CDD" id="cd00609">
    <property type="entry name" value="AAT_like"/>
    <property type="match status" value="1"/>
</dbReference>
<proteinExistence type="inferred from homology"/>
<comment type="miscellaneous">
    <text evidence="7">In eukaryotes there are cytoplasmic, mitochondrial and chloroplastic isozymes.</text>
</comment>
<evidence type="ECO:0000313" key="9">
    <source>
        <dbReference type="EMBL" id="ODQ45632.1"/>
    </source>
</evidence>
<dbReference type="PANTHER" id="PTHR11879:SF55">
    <property type="entry name" value="GLUTAMATE OXALOACETATE TRANSAMINASE 1, ISOFORM B"/>
    <property type="match status" value="1"/>
</dbReference>
<evidence type="ECO:0000256" key="2">
    <source>
        <dbReference type="ARBA" id="ARBA00007441"/>
    </source>
</evidence>
<dbReference type="Proteomes" id="UP000094455">
    <property type="component" value="Unassembled WGS sequence"/>
</dbReference>
<dbReference type="NCBIfam" id="NF006719">
    <property type="entry name" value="PRK09257.1"/>
    <property type="match status" value="1"/>
</dbReference>
<evidence type="ECO:0000256" key="5">
    <source>
        <dbReference type="ARBA" id="ARBA00022679"/>
    </source>
</evidence>